<keyword evidence="3" id="KW-1185">Reference proteome</keyword>
<dbReference type="Pfam" id="PF13503">
    <property type="entry name" value="DUF4123"/>
    <property type="match status" value="1"/>
</dbReference>
<dbReference type="HOGENOM" id="CLU_879601_0_0_6"/>
<dbReference type="KEGG" id="ppu:PP_2613"/>
<dbReference type="PATRIC" id="fig|160488.4.peg.2774"/>
<feature type="domain" description="DUF4123" evidence="1">
    <location>
        <begin position="54"/>
        <end position="166"/>
    </location>
</feature>
<accession>Q88JN6</accession>
<reference evidence="2 3" key="1">
    <citation type="journal article" date="2002" name="Environ. Microbiol.">
        <title>Complete genome sequence and comparative analysis of the metabolically versatile Pseudomonas putida KT2440.</title>
        <authorList>
            <person name="Nelson K.E."/>
            <person name="Weinel C."/>
            <person name="Paulsen I.T."/>
            <person name="Dodson R.J."/>
            <person name="Hilbert H."/>
            <person name="Martins dos Santos V.A."/>
            <person name="Fouts D.E."/>
            <person name="Gill S.R."/>
            <person name="Pop M."/>
            <person name="Holmes M."/>
            <person name="Brinkac L."/>
            <person name="Beanan M."/>
            <person name="DeBoy R.T."/>
            <person name="Daugherty S."/>
            <person name="Kolonay J."/>
            <person name="Madupu R."/>
            <person name="Nelson W."/>
            <person name="White O."/>
            <person name="Peterson J."/>
            <person name="Khouri H."/>
            <person name="Hance I."/>
            <person name="Chris Lee P."/>
            <person name="Holtzapple E."/>
            <person name="Scanlan D."/>
            <person name="Tran K."/>
            <person name="Moazzez A."/>
            <person name="Utterback T."/>
            <person name="Rizzo M."/>
            <person name="Lee K."/>
            <person name="Kosack D."/>
            <person name="Moestl D."/>
            <person name="Wedler H."/>
            <person name="Lauber J."/>
            <person name="Stjepandic D."/>
            <person name="Hoheisel J."/>
            <person name="Straetz M."/>
            <person name="Heim S."/>
            <person name="Kiewitz C."/>
            <person name="Eisen J.A."/>
            <person name="Timmis K.N."/>
            <person name="Dusterhoft A."/>
            <person name="Tummler B."/>
            <person name="Fraser C.M."/>
        </authorList>
    </citation>
    <scope>NUCLEOTIDE SEQUENCE [LARGE SCALE GENOMIC DNA]</scope>
    <source>
        <strain evidence="3">ATCC 47054 / DSM 6125 / CFBP 8728 / NCIMB 11950 / KT2440</strain>
    </source>
</reference>
<dbReference type="EMBL" id="AE015451">
    <property type="protein sequence ID" value="AAN68221.1"/>
    <property type="molecule type" value="Genomic_DNA"/>
</dbReference>
<proteinExistence type="predicted"/>
<dbReference type="PaxDb" id="160488-PP_2613"/>
<gene>
    <name evidence="2" type="ordered locus">PP_2613</name>
</gene>
<dbReference type="Proteomes" id="UP000000556">
    <property type="component" value="Chromosome"/>
</dbReference>
<evidence type="ECO:0000259" key="1">
    <source>
        <dbReference type="Pfam" id="PF13503"/>
    </source>
</evidence>
<reference evidence="2 3" key="2">
    <citation type="journal article" date="2016" name="Environ. Microbiol.">
        <title>The revisited genome of Pseudomonas putida KT2440 enlightens its value as a robust metabolic chassis.</title>
        <authorList>
            <person name="Belda E."/>
            <person name="van Heck R.G."/>
            <person name="Lopez-Sanchez M.J."/>
            <person name="Cruveiller S."/>
            <person name="Barbe V."/>
            <person name="Fraser C."/>
            <person name="Klenk H.P."/>
            <person name="Petersen J."/>
            <person name="Morgat A."/>
            <person name="Nikel P.I."/>
            <person name="Vallenet D."/>
            <person name="Rouy Z."/>
            <person name="Sekowska A."/>
            <person name="Martins Dos Santos V.A."/>
            <person name="de Lorenzo V."/>
            <person name="Danchin A."/>
            <person name="Medigue C."/>
        </authorList>
    </citation>
    <scope>NUCLEOTIDE SEQUENCE [LARGE SCALE GENOMIC DNA]</scope>
    <source>
        <strain evidence="3">ATCC 47054 / DSM 6125 / CFBP 8728 / NCIMB 11950 / KT2440</strain>
    </source>
</reference>
<dbReference type="eggNOG" id="ENOG5033V96">
    <property type="taxonomic scope" value="Bacteria"/>
</dbReference>
<dbReference type="AlphaFoldDB" id="Q88JN6"/>
<sequence>MPLYPRASPMTTLSSPPPRSEDFAHNCRFLLLMTSAIENWAYRPIPQEGELVPAYAPSVLDLINAVSRNTQKAWLWKNSALDDRHEFGPLLVDVADAHELLAHAITTWMPIGGAIALDAEVGLAALADHFTSLVQVVLPDHSVATHHVTPDHLAAWLNALDDDHRKAWLGPVSRLAWRVNWGPAHEWKTHENKPIAARSKSELPLTLQQLELDRLQAGMHEHFVLSLAHEVLAMPPHANHTLADIRLWIETLLPQLTALNFRSEEVAGQFIRLIAGHMWLMSNDKAGKIYTNLEESPQARLRELQALVESKEPAHD</sequence>
<dbReference type="InterPro" id="IPR025391">
    <property type="entry name" value="DUF4123"/>
</dbReference>
<evidence type="ECO:0000313" key="3">
    <source>
        <dbReference type="Proteomes" id="UP000000556"/>
    </source>
</evidence>
<dbReference type="OrthoDB" id="8662433at2"/>
<dbReference type="STRING" id="160488.PP_2613"/>
<name>Q88JN6_PSEPK</name>
<evidence type="ECO:0000313" key="2">
    <source>
        <dbReference type="EMBL" id="AAN68221.1"/>
    </source>
</evidence>
<protein>
    <recommendedName>
        <fullName evidence="1">DUF4123 domain-containing protein</fullName>
    </recommendedName>
</protein>
<dbReference type="BioCyc" id="PPUT160488:G1G01-2795-MONOMER"/>
<organism evidence="2 3">
    <name type="scientific">Pseudomonas putida (strain ATCC 47054 / DSM 6125 / CFBP 8728 / NCIMB 11950 / KT2440)</name>
    <dbReference type="NCBI Taxonomy" id="160488"/>
    <lineage>
        <taxon>Bacteria</taxon>
        <taxon>Pseudomonadati</taxon>
        <taxon>Pseudomonadota</taxon>
        <taxon>Gammaproteobacteria</taxon>
        <taxon>Pseudomonadales</taxon>
        <taxon>Pseudomonadaceae</taxon>
        <taxon>Pseudomonas</taxon>
    </lineage>
</organism>